<dbReference type="Proteomes" id="UP000187417">
    <property type="component" value="Unassembled WGS sequence"/>
</dbReference>
<keyword evidence="3 8" id="KW-0732">Signal</keyword>
<name>A0A1Q6F339_9BACT</name>
<comment type="subcellular location">
    <subcellularLocation>
        <location evidence="1">Cell outer membrane</location>
    </subcellularLocation>
</comment>
<organism evidence="9 10">
    <name type="scientific">Alistipes putredinis</name>
    <dbReference type="NCBI Taxonomy" id="28117"/>
    <lineage>
        <taxon>Bacteria</taxon>
        <taxon>Pseudomonadati</taxon>
        <taxon>Bacteroidota</taxon>
        <taxon>Bacteroidia</taxon>
        <taxon>Bacteroidales</taxon>
        <taxon>Rikenellaceae</taxon>
        <taxon>Alistipes</taxon>
    </lineage>
</organism>
<feature type="signal peptide" evidence="8">
    <location>
        <begin position="1"/>
        <end position="18"/>
    </location>
</feature>
<proteinExistence type="inferred from homology"/>
<dbReference type="STRING" id="28117.BHV66_10005"/>
<protein>
    <submittedName>
        <fullName evidence="9">DUF4906 domain-containing protein</fullName>
    </submittedName>
</protein>
<evidence type="ECO:0000256" key="2">
    <source>
        <dbReference type="ARBA" id="ARBA00007248"/>
    </source>
</evidence>
<evidence type="ECO:0000256" key="5">
    <source>
        <dbReference type="ARBA" id="ARBA00023139"/>
    </source>
</evidence>
<comment type="similarity">
    <text evidence="2">Belongs to the bacteroidetes fimbrillin superfamily. FimB/Mfa2 family.</text>
</comment>
<evidence type="ECO:0000256" key="6">
    <source>
        <dbReference type="ARBA" id="ARBA00023237"/>
    </source>
</evidence>
<keyword evidence="4" id="KW-0472">Membrane</keyword>
<evidence type="ECO:0000256" key="4">
    <source>
        <dbReference type="ARBA" id="ARBA00023136"/>
    </source>
</evidence>
<evidence type="ECO:0000313" key="9">
    <source>
        <dbReference type="EMBL" id="OKY93142.1"/>
    </source>
</evidence>
<dbReference type="EMBL" id="MNQH01000044">
    <property type="protein sequence ID" value="OKY93142.1"/>
    <property type="molecule type" value="Genomic_DNA"/>
</dbReference>
<dbReference type="AlphaFoldDB" id="A0A1Q6F339"/>
<dbReference type="Gene3D" id="2.60.40.2580">
    <property type="match status" value="1"/>
</dbReference>
<evidence type="ECO:0000256" key="8">
    <source>
        <dbReference type="SAM" id="SignalP"/>
    </source>
</evidence>
<keyword evidence="7" id="KW-0449">Lipoprotein</keyword>
<dbReference type="RefSeq" id="WP_278339528.1">
    <property type="nucleotide sequence ID" value="NZ_CAJJWD010000019.1"/>
</dbReference>
<sequence>MKKTFVAALAALALVSCSKEETVTYGTNGEPLDGAAVCLTFTDAPASRASLNSTAAAETWEKSLTSLTVYVFNSQGNLVAQRSFTSEELVDKSATFALPHSAAGTTCDFYAVANLSLTGVTTKSALLSKVEASAADYNGTFAEVSTKAKRAGGFVMSASASKSIAEGSTTDVAMALRRTVAKLSVQTTIDAAFAEKYSGTITVTGVKLSKAASQSPVIAPATPSPGAMSYTHTQTATAAAGRYDNLFYVFENGALAEGNRVQLEITASYDADGSTSTTSDRTEIVYTVPVTGKAGGAIVRNGYYRIEAAITGLVGSEVGLTITVADWESPVTQQIDLGA</sequence>
<dbReference type="Pfam" id="PF08842">
    <property type="entry name" value="Mfa2"/>
    <property type="match status" value="1"/>
</dbReference>
<evidence type="ECO:0000256" key="3">
    <source>
        <dbReference type="ARBA" id="ARBA00022729"/>
    </source>
</evidence>
<dbReference type="InterPro" id="IPR014941">
    <property type="entry name" value="FimB/Mfa2/Mfa3"/>
</dbReference>
<reference evidence="9 10" key="1">
    <citation type="journal article" date="2016" name="Nat. Biotechnol.">
        <title>Measurement of bacterial replication rates in microbial communities.</title>
        <authorList>
            <person name="Brown C.T."/>
            <person name="Olm M.R."/>
            <person name="Thomas B.C."/>
            <person name="Banfield J.F."/>
        </authorList>
    </citation>
    <scope>NUCLEOTIDE SEQUENCE [LARGE SCALE GENOMIC DNA]</scope>
    <source>
        <strain evidence="9">CAG:67_53_122</strain>
    </source>
</reference>
<keyword evidence="6" id="KW-0998">Cell outer membrane</keyword>
<accession>A0A1Q6F339</accession>
<keyword evidence="5" id="KW-0564">Palmitate</keyword>
<dbReference type="PROSITE" id="PS51257">
    <property type="entry name" value="PROKAR_LIPOPROTEIN"/>
    <property type="match status" value="1"/>
</dbReference>
<evidence type="ECO:0000256" key="7">
    <source>
        <dbReference type="ARBA" id="ARBA00023288"/>
    </source>
</evidence>
<gene>
    <name evidence="9" type="ORF">BHV66_10005</name>
</gene>
<dbReference type="GO" id="GO:0009279">
    <property type="term" value="C:cell outer membrane"/>
    <property type="evidence" value="ECO:0007669"/>
    <property type="project" value="UniProtKB-SubCell"/>
</dbReference>
<feature type="chain" id="PRO_5013089888" evidence="8">
    <location>
        <begin position="19"/>
        <end position="339"/>
    </location>
</feature>
<comment type="caution">
    <text evidence="9">The sequence shown here is derived from an EMBL/GenBank/DDBJ whole genome shotgun (WGS) entry which is preliminary data.</text>
</comment>
<evidence type="ECO:0000313" key="10">
    <source>
        <dbReference type="Proteomes" id="UP000187417"/>
    </source>
</evidence>
<evidence type="ECO:0000256" key="1">
    <source>
        <dbReference type="ARBA" id="ARBA00004442"/>
    </source>
</evidence>